<feature type="region of interest" description="Disordered" evidence="1">
    <location>
        <begin position="207"/>
        <end position="237"/>
    </location>
</feature>
<dbReference type="EMBL" id="CP018477">
    <property type="protein sequence ID" value="ASV76757.1"/>
    <property type="molecule type" value="Genomic_DNA"/>
</dbReference>
<protein>
    <recommendedName>
        <fullName evidence="5">DUF5666 domain-containing protein</fullName>
    </recommendedName>
</protein>
<dbReference type="RefSeq" id="WP_095416474.1">
    <property type="nucleotide sequence ID" value="NZ_CP018477.1"/>
</dbReference>
<dbReference type="KEGG" id="ttf:THTE_4156"/>
<accession>A0A286RLH6</accession>
<reference evidence="3 4" key="1">
    <citation type="journal article" name="Front. Microbiol.">
        <title>Sugar Metabolism of the First Thermophilic Planctomycete Thermogutta terrifontis: Comparative Genomic and Transcriptomic Approaches.</title>
        <authorList>
            <person name="Elcheninov A.G."/>
            <person name="Menzel P."/>
            <person name="Gudbergsdottir S.R."/>
            <person name="Slesarev A.I."/>
            <person name="Kadnikov V.V."/>
            <person name="Krogh A."/>
            <person name="Bonch-Osmolovskaya E.A."/>
            <person name="Peng X."/>
            <person name="Kublanov I.V."/>
        </authorList>
    </citation>
    <scope>NUCLEOTIDE SEQUENCE [LARGE SCALE GENOMIC DNA]</scope>
    <source>
        <strain evidence="3 4">R1</strain>
    </source>
</reference>
<keyword evidence="2" id="KW-0472">Membrane</keyword>
<proteinExistence type="predicted"/>
<feature type="transmembrane region" description="Helical" evidence="2">
    <location>
        <begin position="27"/>
        <end position="46"/>
    </location>
</feature>
<evidence type="ECO:0000313" key="4">
    <source>
        <dbReference type="Proteomes" id="UP000215086"/>
    </source>
</evidence>
<dbReference type="Proteomes" id="UP000215086">
    <property type="component" value="Chromosome"/>
</dbReference>
<keyword evidence="2" id="KW-0812">Transmembrane</keyword>
<feature type="compositionally biased region" description="Low complexity" evidence="1">
    <location>
        <begin position="77"/>
        <end position="94"/>
    </location>
</feature>
<evidence type="ECO:0008006" key="5">
    <source>
        <dbReference type="Google" id="ProtNLM"/>
    </source>
</evidence>
<evidence type="ECO:0000256" key="2">
    <source>
        <dbReference type="SAM" id="Phobius"/>
    </source>
</evidence>
<organism evidence="3 4">
    <name type="scientific">Thermogutta terrifontis</name>
    <dbReference type="NCBI Taxonomy" id="1331910"/>
    <lineage>
        <taxon>Bacteria</taxon>
        <taxon>Pseudomonadati</taxon>
        <taxon>Planctomycetota</taxon>
        <taxon>Planctomycetia</taxon>
        <taxon>Pirellulales</taxon>
        <taxon>Thermoguttaceae</taxon>
        <taxon>Thermogutta</taxon>
    </lineage>
</organism>
<gene>
    <name evidence="3" type="ORF">THTE_4156</name>
</gene>
<feature type="compositionally biased region" description="Basic and acidic residues" evidence="1">
    <location>
        <begin position="328"/>
        <end position="345"/>
    </location>
</feature>
<name>A0A286RLH6_9BACT</name>
<feature type="region of interest" description="Disordered" evidence="1">
    <location>
        <begin position="326"/>
        <end position="403"/>
    </location>
</feature>
<keyword evidence="2" id="KW-1133">Transmembrane helix</keyword>
<feature type="region of interest" description="Disordered" evidence="1">
    <location>
        <begin position="56"/>
        <end position="94"/>
    </location>
</feature>
<evidence type="ECO:0000313" key="3">
    <source>
        <dbReference type="EMBL" id="ASV76757.1"/>
    </source>
</evidence>
<dbReference type="AlphaFoldDB" id="A0A286RLH6"/>
<keyword evidence="4" id="KW-1185">Reference proteome</keyword>
<evidence type="ECO:0000256" key="1">
    <source>
        <dbReference type="SAM" id="MobiDB-lite"/>
    </source>
</evidence>
<sequence>MARQILSRAVSRGNIVSSRLIGGASKWMTLILIVSACFWGCSQFGWAQLPPPGVIPPHEGGGFQRPGMVPQYPGPMRGNPLPGQRPGGQPQLPRLEASGTVEEVGPMGMVIVSPTGQKWQLLFDRECKLQLTGKAMPDVLRPGVVISFTAEIDKKTGQATEKVSAVTICTPDQQHLLGVFPEGTMAAMGEAADAGAGAAGVGGFPGSGFGSGLAPEGGAPPQQPGRQHSRRQVETGPPVERFEVCGRITGITKTGKITVAAPNHHFRAPIQFELAENPDISLELSGREAVPFIARGAKVTGKGVQIAPTAGRMSEITVELVEPLTLTQKREPRNGTHRTVERTPERLPGSLPGTLPGGAGAHKPDAAPASQEKPGPEGGAGNPPSDQEPPKKAAGIDLPPLNN</sequence>